<evidence type="ECO:0000256" key="5">
    <source>
        <dbReference type="ARBA" id="ARBA00023134"/>
    </source>
</evidence>
<dbReference type="Gene3D" id="3.30.1360.120">
    <property type="entry name" value="Probable tRNA modification gtpase trme, domain 1"/>
    <property type="match status" value="1"/>
</dbReference>
<proteinExistence type="inferred from homology"/>
<keyword evidence="6" id="KW-0460">Magnesium</keyword>
<gene>
    <name evidence="6" type="primary">mnmE</name>
    <name evidence="6" type="synonym">trmE</name>
    <name evidence="9" type="ORF">EV688_11821</name>
</gene>
<comment type="subcellular location">
    <subcellularLocation>
        <location evidence="6">Cytoplasm</location>
    </subcellularLocation>
</comment>
<dbReference type="PANTHER" id="PTHR42714:SF2">
    <property type="entry name" value="TRNA MODIFICATION GTPASE GTPBP3, MITOCHONDRIAL"/>
    <property type="match status" value="1"/>
</dbReference>
<feature type="domain" description="TrmE-type G" evidence="8">
    <location>
        <begin position="220"/>
        <end position="382"/>
    </location>
</feature>
<comment type="caution">
    <text evidence="9">The sequence shown here is derived from an EMBL/GenBank/DDBJ whole genome shotgun (WGS) entry which is preliminary data.</text>
</comment>
<dbReference type="InterPro" id="IPR005225">
    <property type="entry name" value="Small_GTP-bd"/>
</dbReference>
<feature type="binding site" evidence="6">
    <location>
        <position position="230"/>
    </location>
    <ligand>
        <name>K(+)</name>
        <dbReference type="ChEBI" id="CHEBI:29103"/>
    </ligand>
</feature>
<evidence type="ECO:0000256" key="7">
    <source>
        <dbReference type="RuleBase" id="RU003313"/>
    </source>
</evidence>
<dbReference type="Pfam" id="PF01926">
    <property type="entry name" value="MMR_HSR1"/>
    <property type="match status" value="1"/>
</dbReference>
<feature type="binding site" evidence="6">
    <location>
        <position position="251"/>
    </location>
    <ligand>
        <name>K(+)</name>
        <dbReference type="ChEBI" id="CHEBI:29103"/>
    </ligand>
</feature>
<dbReference type="EMBL" id="SLWX01000018">
    <property type="protein sequence ID" value="TCO72594.1"/>
    <property type="molecule type" value="Genomic_DNA"/>
</dbReference>
<feature type="binding site" evidence="6">
    <location>
        <position position="27"/>
    </location>
    <ligand>
        <name>(6S)-5-formyl-5,6,7,8-tetrahydrofolate</name>
        <dbReference type="ChEBI" id="CHEBI:57457"/>
    </ligand>
</feature>
<keyword evidence="2 6" id="KW-0819">tRNA processing</keyword>
<dbReference type="CDD" id="cd14858">
    <property type="entry name" value="TrmE_N"/>
    <property type="match status" value="1"/>
</dbReference>
<keyword evidence="4 6" id="KW-0630">Potassium</keyword>
<dbReference type="CDD" id="cd04164">
    <property type="entry name" value="trmE"/>
    <property type="match status" value="1"/>
</dbReference>
<keyword evidence="10" id="KW-1185">Reference proteome</keyword>
<reference evidence="9 10" key="1">
    <citation type="submission" date="2019-03" db="EMBL/GenBank/DDBJ databases">
        <title>Genomic Encyclopedia of Type Strains, Phase IV (KMG-IV): sequencing the most valuable type-strain genomes for metagenomic binning, comparative biology and taxonomic classification.</title>
        <authorList>
            <person name="Goeker M."/>
        </authorList>
    </citation>
    <scope>NUCLEOTIDE SEQUENCE [LARGE SCALE GENOMIC DNA]</scope>
    <source>
        <strain evidence="9 10">DSM 23344</strain>
    </source>
</reference>
<keyword evidence="6" id="KW-0378">Hydrolase</keyword>
<feature type="binding site" evidence="6">
    <location>
        <position position="255"/>
    </location>
    <ligand>
        <name>Mg(2+)</name>
        <dbReference type="ChEBI" id="CHEBI:18420"/>
    </ligand>
</feature>
<organism evidence="9 10">
    <name type="scientific">Chromatocurvus halotolerans</name>
    <dbReference type="NCBI Taxonomy" id="1132028"/>
    <lineage>
        <taxon>Bacteria</taxon>
        <taxon>Pseudomonadati</taxon>
        <taxon>Pseudomonadota</taxon>
        <taxon>Gammaproteobacteria</taxon>
        <taxon>Cellvibrionales</taxon>
        <taxon>Halieaceae</taxon>
        <taxon>Chromatocurvus</taxon>
    </lineage>
</organism>
<feature type="binding site" evidence="6">
    <location>
        <begin position="274"/>
        <end position="277"/>
    </location>
    <ligand>
        <name>GTP</name>
        <dbReference type="ChEBI" id="CHEBI:37565"/>
    </ligand>
</feature>
<dbReference type="PRINTS" id="PR00326">
    <property type="entry name" value="GTP1OBG"/>
</dbReference>
<dbReference type="InterPro" id="IPR027368">
    <property type="entry name" value="MnmE_dom2"/>
</dbReference>
<keyword evidence="6" id="KW-0963">Cytoplasm</keyword>
<dbReference type="SUPFAM" id="SSF103025">
    <property type="entry name" value="Folate-binding domain"/>
    <property type="match status" value="1"/>
</dbReference>
<feature type="binding site" evidence="6">
    <location>
        <position position="234"/>
    </location>
    <ligand>
        <name>Mg(2+)</name>
        <dbReference type="ChEBI" id="CHEBI:18420"/>
    </ligand>
</feature>
<feature type="binding site" evidence="6">
    <location>
        <position position="460"/>
    </location>
    <ligand>
        <name>(6S)-5-formyl-5,6,7,8-tetrahydrofolate</name>
        <dbReference type="ChEBI" id="CHEBI:57457"/>
    </ligand>
</feature>
<dbReference type="GO" id="GO:0005829">
    <property type="term" value="C:cytosol"/>
    <property type="evidence" value="ECO:0007669"/>
    <property type="project" value="TreeGrafter"/>
</dbReference>
<feature type="binding site" evidence="6">
    <location>
        <position position="85"/>
    </location>
    <ligand>
        <name>(6S)-5-formyl-5,6,7,8-tetrahydrofolate</name>
        <dbReference type="ChEBI" id="CHEBI:57457"/>
    </ligand>
</feature>
<dbReference type="GO" id="GO:0003924">
    <property type="term" value="F:GTPase activity"/>
    <property type="evidence" value="ECO:0007669"/>
    <property type="project" value="UniProtKB-UniRule"/>
</dbReference>
<dbReference type="InterPro" id="IPR027266">
    <property type="entry name" value="TrmE/GcvT-like"/>
</dbReference>
<dbReference type="GO" id="GO:0046872">
    <property type="term" value="F:metal ion binding"/>
    <property type="evidence" value="ECO:0007669"/>
    <property type="project" value="UniProtKB-KW"/>
</dbReference>
<dbReference type="InterPro" id="IPR004520">
    <property type="entry name" value="GTPase_MnmE"/>
</dbReference>
<feature type="binding site" evidence="6">
    <location>
        <begin position="230"/>
        <end position="235"/>
    </location>
    <ligand>
        <name>GTP</name>
        <dbReference type="ChEBI" id="CHEBI:37565"/>
    </ligand>
</feature>
<evidence type="ECO:0000313" key="9">
    <source>
        <dbReference type="EMBL" id="TCO72594.1"/>
    </source>
</evidence>
<dbReference type="HAMAP" id="MF_00379">
    <property type="entry name" value="GTPase_MnmE"/>
    <property type="match status" value="1"/>
</dbReference>
<dbReference type="PANTHER" id="PTHR42714">
    <property type="entry name" value="TRNA MODIFICATION GTPASE GTPBP3"/>
    <property type="match status" value="1"/>
</dbReference>
<dbReference type="Pfam" id="PF10396">
    <property type="entry name" value="TrmE_N"/>
    <property type="match status" value="1"/>
</dbReference>
<keyword evidence="5 6" id="KW-0342">GTP-binding</keyword>
<keyword evidence="6" id="KW-0479">Metal-binding</keyword>
<comment type="caution">
    <text evidence="6">Lacks conserved residue(s) required for the propagation of feature annotation.</text>
</comment>
<keyword evidence="3 6" id="KW-0547">Nucleotide-binding</keyword>
<comment type="cofactor">
    <cofactor evidence="6">
        <name>K(+)</name>
        <dbReference type="ChEBI" id="CHEBI:29103"/>
    </cofactor>
    <text evidence="6">Binds 1 potassium ion per subunit.</text>
</comment>
<dbReference type="AlphaFoldDB" id="A0A4R2KHG9"/>
<dbReference type="PROSITE" id="PS51709">
    <property type="entry name" value="G_TRME"/>
    <property type="match status" value="1"/>
</dbReference>
<name>A0A4R2KHG9_9GAMM</name>
<dbReference type="Pfam" id="PF12631">
    <property type="entry name" value="MnmE_helical"/>
    <property type="match status" value="1"/>
</dbReference>
<dbReference type="InterPro" id="IPR006073">
    <property type="entry name" value="GTP-bd"/>
</dbReference>
<comment type="similarity">
    <text evidence="1 6 7">Belongs to the TRAFAC class TrmE-Era-EngA-EngB-Septin-like GTPase superfamily. TrmE GTPase family.</text>
</comment>
<comment type="function">
    <text evidence="6">Exhibits a very high intrinsic GTPase hydrolysis rate. Involved in the addition of a carboxymethylaminomethyl (cmnm) group at the wobble position (U34) of certain tRNAs, forming tRNA-cmnm(5)s(2)U34.</text>
</comment>
<dbReference type="Gene3D" id="1.20.120.430">
    <property type="entry name" value="tRNA modification GTPase MnmE domain 2"/>
    <property type="match status" value="1"/>
</dbReference>
<dbReference type="InterPro" id="IPR027417">
    <property type="entry name" value="P-loop_NTPase"/>
</dbReference>
<dbReference type="GO" id="GO:0002098">
    <property type="term" value="P:tRNA wobble uridine modification"/>
    <property type="evidence" value="ECO:0007669"/>
    <property type="project" value="TreeGrafter"/>
</dbReference>
<dbReference type="SUPFAM" id="SSF52540">
    <property type="entry name" value="P-loop containing nucleoside triphosphate hydrolases"/>
    <property type="match status" value="1"/>
</dbReference>
<evidence type="ECO:0000259" key="8">
    <source>
        <dbReference type="PROSITE" id="PS51709"/>
    </source>
</evidence>
<feature type="binding site" evidence="6">
    <location>
        <begin position="249"/>
        <end position="255"/>
    </location>
    <ligand>
        <name>GTP</name>
        <dbReference type="ChEBI" id="CHEBI:37565"/>
    </ligand>
</feature>
<sequence>MTLTGLPDDTIVAIATAPGRGGVGIVRLSGPQSDTITARLTQGTALKPRHATRVTVHDANGELLDDGLALRFPGPHSFTGEDVVELHCHGGPILLDLVVQAACHAGARTALPGEFSRRAFLNDKIDLTQAEAIADLINSTTAAAARNASRSLTGVFSARIDALVEAVIGLRVYVEAAMDFPEEEVDFLAEGDVGARLEDLLTQLDAVMTAARQGSRIREGMKLVIAGAPNAGKSSLLNALAGRDTAIVTDVAGTTRDLLHENIDIDGLPLHIVDTAGLRDSADAVEKEGIRRALAEIQEADRVLLVVDDSHLPDTVDQAMLWPPGIVPLPDGTGLTLIRNKCDLSGRPSGIVATETGAEITLCARSGFGVETLRQHLRDVAGLDASVVETPFSARRRHLESLARARRYLVSAIAQLRDAGAGELVAEDLRCCQDQLGDITGRVTSDQLLGEIFSSFCIGK</sequence>
<dbReference type="InterPro" id="IPR031168">
    <property type="entry name" value="G_TrmE"/>
</dbReference>
<evidence type="ECO:0000256" key="4">
    <source>
        <dbReference type="ARBA" id="ARBA00022958"/>
    </source>
</evidence>
<evidence type="ECO:0000256" key="2">
    <source>
        <dbReference type="ARBA" id="ARBA00022694"/>
    </source>
</evidence>
<dbReference type="SUPFAM" id="SSF116878">
    <property type="entry name" value="TrmE connector domain"/>
    <property type="match status" value="1"/>
</dbReference>
<evidence type="ECO:0000256" key="3">
    <source>
        <dbReference type="ARBA" id="ARBA00022741"/>
    </source>
</evidence>
<dbReference type="NCBIfam" id="TIGR00231">
    <property type="entry name" value="small_GTP"/>
    <property type="match status" value="1"/>
</dbReference>
<dbReference type="Proteomes" id="UP000294980">
    <property type="component" value="Unassembled WGS sequence"/>
</dbReference>
<dbReference type="InterPro" id="IPR018948">
    <property type="entry name" value="GTP-bd_TrmE_N"/>
</dbReference>
<dbReference type="NCBIfam" id="NF003661">
    <property type="entry name" value="PRK05291.1-3"/>
    <property type="match status" value="1"/>
</dbReference>
<dbReference type="GO" id="GO:0030488">
    <property type="term" value="P:tRNA methylation"/>
    <property type="evidence" value="ECO:0007669"/>
    <property type="project" value="TreeGrafter"/>
</dbReference>
<comment type="subunit">
    <text evidence="6">Homodimer. Heterotetramer of two MnmE and two MnmG subunits.</text>
</comment>
<protein>
    <recommendedName>
        <fullName evidence="6">tRNA modification GTPase MnmE</fullName>
        <ecNumber evidence="6">3.6.-.-</ecNumber>
    </recommendedName>
</protein>
<accession>A0A4R2KHG9</accession>
<feature type="binding site" evidence="6">
    <location>
        <position position="249"/>
    </location>
    <ligand>
        <name>K(+)</name>
        <dbReference type="ChEBI" id="CHEBI:29103"/>
    </ligand>
</feature>
<dbReference type="RefSeq" id="WP_117319289.1">
    <property type="nucleotide sequence ID" value="NZ_QQSW01000022.1"/>
</dbReference>
<dbReference type="OrthoDB" id="9805918at2"/>
<dbReference type="NCBIfam" id="TIGR00450">
    <property type="entry name" value="mnmE_trmE_thdF"/>
    <property type="match status" value="1"/>
</dbReference>
<feature type="binding site" evidence="6">
    <location>
        <position position="254"/>
    </location>
    <ligand>
        <name>K(+)</name>
        <dbReference type="ChEBI" id="CHEBI:29103"/>
    </ligand>
</feature>
<feature type="binding site" evidence="6">
    <location>
        <position position="124"/>
    </location>
    <ligand>
        <name>(6S)-5-formyl-5,6,7,8-tetrahydrofolate</name>
        <dbReference type="ChEBI" id="CHEBI:57457"/>
    </ligand>
</feature>
<evidence type="ECO:0000313" key="10">
    <source>
        <dbReference type="Proteomes" id="UP000294980"/>
    </source>
</evidence>
<dbReference type="EC" id="3.6.-.-" evidence="6"/>
<evidence type="ECO:0000256" key="6">
    <source>
        <dbReference type="HAMAP-Rule" id="MF_00379"/>
    </source>
</evidence>
<evidence type="ECO:0000256" key="1">
    <source>
        <dbReference type="ARBA" id="ARBA00011043"/>
    </source>
</evidence>
<dbReference type="InterPro" id="IPR025867">
    <property type="entry name" value="MnmE_helical"/>
</dbReference>
<dbReference type="GO" id="GO:0005525">
    <property type="term" value="F:GTP binding"/>
    <property type="evidence" value="ECO:0007669"/>
    <property type="project" value="UniProtKB-UniRule"/>
</dbReference>
<dbReference type="Gene3D" id="3.40.50.300">
    <property type="entry name" value="P-loop containing nucleotide triphosphate hydrolases"/>
    <property type="match status" value="1"/>
</dbReference>